<dbReference type="VEuPathDB" id="FungiDB:JI435_410640"/>
<dbReference type="Proteomes" id="UP000663193">
    <property type="component" value="Chromosome 7"/>
</dbReference>
<protein>
    <submittedName>
        <fullName evidence="1">Uncharacterized protein</fullName>
    </submittedName>
</protein>
<keyword evidence="2" id="KW-1185">Reference proteome</keyword>
<proteinExistence type="predicted"/>
<evidence type="ECO:0000313" key="1">
    <source>
        <dbReference type="EMBL" id="QRC97487.1"/>
    </source>
</evidence>
<organism evidence="1 2">
    <name type="scientific">Phaeosphaeria nodorum (strain SN15 / ATCC MYA-4574 / FGSC 10173)</name>
    <name type="common">Glume blotch fungus</name>
    <name type="synonym">Parastagonospora nodorum</name>
    <dbReference type="NCBI Taxonomy" id="321614"/>
    <lineage>
        <taxon>Eukaryota</taxon>
        <taxon>Fungi</taxon>
        <taxon>Dikarya</taxon>
        <taxon>Ascomycota</taxon>
        <taxon>Pezizomycotina</taxon>
        <taxon>Dothideomycetes</taxon>
        <taxon>Pleosporomycetidae</taxon>
        <taxon>Pleosporales</taxon>
        <taxon>Pleosporineae</taxon>
        <taxon>Phaeosphaeriaceae</taxon>
        <taxon>Parastagonospora</taxon>
    </lineage>
</organism>
<accession>A0A7U2F2J6</accession>
<dbReference type="EMBL" id="CP069029">
    <property type="protein sequence ID" value="QRC97487.1"/>
    <property type="molecule type" value="Genomic_DNA"/>
</dbReference>
<name>A0A7U2F2J6_PHANO</name>
<dbReference type="AlphaFoldDB" id="A0A7U2F2J6"/>
<sequence length="136" mass="15015">MLVQPVASANWCKGRLGIWPRSCCSDAVIRSAWHSLQPHIFCARGNCYDMLHNVMKQDRIRFSQTIVVLLPRRHLLCRSDHPMIAIRLGNGDPRDEARSWLQGEDSQFGSVKGRVSFCGGSSALASAFGCIGIATS</sequence>
<gene>
    <name evidence="1" type="ORF">JI435_410640</name>
</gene>
<evidence type="ECO:0000313" key="2">
    <source>
        <dbReference type="Proteomes" id="UP000663193"/>
    </source>
</evidence>
<reference evidence="2" key="1">
    <citation type="journal article" date="2021" name="BMC Genomics">
        <title>Chromosome-level genome assembly and manually-curated proteome of model necrotroph Parastagonospora nodorum Sn15 reveals a genome-wide trove of candidate effector homologs, and redundancy of virulence-related functions within an accessory chromosome.</title>
        <authorList>
            <person name="Bertazzoni S."/>
            <person name="Jones D.A.B."/>
            <person name="Phan H.T."/>
            <person name="Tan K.-C."/>
            <person name="Hane J.K."/>
        </authorList>
    </citation>
    <scope>NUCLEOTIDE SEQUENCE [LARGE SCALE GENOMIC DNA]</scope>
    <source>
        <strain evidence="2">SN15 / ATCC MYA-4574 / FGSC 10173)</strain>
    </source>
</reference>